<dbReference type="RefSeq" id="WP_066678908.1">
    <property type="nucleotide sequence ID" value="NZ_CABMIZ010000056.1"/>
</dbReference>
<proteinExistence type="predicted"/>
<dbReference type="KEGG" id="csep:CP523_15740"/>
<organism evidence="1 3">
    <name type="scientific">Clostridium septicum</name>
    <dbReference type="NCBI Taxonomy" id="1504"/>
    <lineage>
        <taxon>Bacteria</taxon>
        <taxon>Bacillati</taxon>
        <taxon>Bacillota</taxon>
        <taxon>Clostridia</taxon>
        <taxon>Eubacteriales</taxon>
        <taxon>Clostridiaceae</taxon>
        <taxon>Clostridium</taxon>
    </lineage>
</organism>
<dbReference type="OrthoDB" id="1921697at2"/>
<dbReference type="Proteomes" id="UP001055437">
    <property type="component" value="Chromosome"/>
</dbReference>
<accession>A0A9N7PKE2</accession>
<dbReference type="AlphaFoldDB" id="A0A9N7PKE2"/>
<dbReference type="GeneID" id="303562142"/>
<evidence type="ECO:0000313" key="1">
    <source>
        <dbReference type="EMBL" id="AYE35771.1"/>
    </source>
</evidence>
<evidence type="ECO:0000313" key="4">
    <source>
        <dbReference type="Proteomes" id="UP001055437"/>
    </source>
</evidence>
<keyword evidence="4" id="KW-1185">Reference proteome</keyword>
<dbReference type="Proteomes" id="UP000280586">
    <property type="component" value="Chromosome"/>
</dbReference>
<reference evidence="1 3" key="1">
    <citation type="submission" date="2017-09" db="EMBL/GenBank/DDBJ databases">
        <authorList>
            <person name="Thomas P."/>
            <person name="Seyboldt C."/>
        </authorList>
    </citation>
    <scope>NUCLEOTIDE SEQUENCE [LARGE SCALE GENOMIC DNA]</scope>
    <source>
        <strain evidence="1 3">DSM 7534</strain>
    </source>
</reference>
<sequence length="111" mass="13141">MKEAKEHIAKISKASAYFIFRNGPIKEMYKEGKVSDEDIKTIQCYLQDHLAYLYEVLLEENNINKFQLIVDTMDKFYINDNEKIKIDDEGFENFYNQLFPSSTIKSNIKIK</sequence>
<evidence type="ECO:0000313" key="2">
    <source>
        <dbReference type="EMBL" id="USS02388.1"/>
    </source>
</evidence>
<protein>
    <submittedName>
        <fullName evidence="1">Uncharacterized protein</fullName>
    </submittedName>
</protein>
<dbReference type="EMBL" id="CP099799">
    <property type="protein sequence ID" value="USS02388.1"/>
    <property type="molecule type" value="Genomic_DNA"/>
</dbReference>
<gene>
    <name evidence="1" type="ORF">CP523_15740</name>
    <name evidence="2" type="ORF">NH397_08230</name>
</gene>
<evidence type="ECO:0000313" key="3">
    <source>
        <dbReference type="Proteomes" id="UP000280586"/>
    </source>
</evidence>
<reference evidence="2" key="2">
    <citation type="submission" date="2022-06" db="EMBL/GenBank/DDBJ databases">
        <authorList>
            <person name="Holder M.E."/>
            <person name="Ajami N.J."/>
            <person name="Petrosino J.F."/>
        </authorList>
    </citation>
    <scope>NUCLEOTIDE SEQUENCE</scope>
    <source>
        <strain evidence="2">RMA 8861</strain>
    </source>
</reference>
<name>A0A9N7PKE2_CLOSE</name>
<dbReference type="EMBL" id="CP023671">
    <property type="protein sequence ID" value="AYE35771.1"/>
    <property type="molecule type" value="Genomic_DNA"/>
</dbReference>